<feature type="region of interest" description="Disordered" evidence="1">
    <location>
        <begin position="1"/>
        <end position="28"/>
    </location>
</feature>
<feature type="compositionally biased region" description="Basic and acidic residues" evidence="1">
    <location>
        <begin position="19"/>
        <end position="28"/>
    </location>
</feature>
<gene>
    <name evidence="2" type="ORF">AFUS01_LOCUS9936</name>
</gene>
<evidence type="ECO:0000256" key="1">
    <source>
        <dbReference type="SAM" id="MobiDB-lite"/>
    </source>
</evidence>
<accession>A0A8J2JI49</accession>
<dbReference type="AlphaFoldDB" id="A0A8J2JI49"/>
<organism evidence="2 3">
    <name type="scientific">Allacma fusca</name>
    <dbReference type="NCBI Taxonomy" id="39272"/>
    <lineage>
        <taxon>Eukaryota</taxon>
        <taxon>Metazoa</taxon>
        <taxon>Ecdysozoa</taxon>
        <taxon>Arthropoda</taxon>
        <taxon>Hexapoda</taxon>
        <taxon>Collembola</taxon>
        <taxon>Symphypleona</taxon>
        <taxon>Sminthuridae</taxon>
        <taxon>Allacma</taxon>
    </lineage>
</organism>
<evidence type="ECO:0000313" key="2">
    <source>
        <dbReference type="EMBL" id="CAG7720670.1"/>
    </source>
</evidence>
<name>A0A8J2JI49_9HEXA</name>
<dbReference type="Proteomes" id="UP000708208">
    <property type="component" value="Unassembled WGS sequence"/>
</dbReference>
<evidence type="ECO:0000313" key="3">
    <source>
        <dbReference type="Proteomes" id="UP000708208"/>
    </source>
</evidence>
<dbReference type="EMBL" id="CAJVCH010072547">
    <property type="protein sequence ID" value="CAG7720670.1"/>
    <property type="molecule type" value="Genomic_DNA"/>
</dbReference>
<proteinExistence type="predicted"/>
<keyword evidence="3" id="KW-1185">Reference proteome</keyword>
<feature type="non-terminal residue" evidence="2">
    <location>
        <position position="1"/>
    </location>
</feature>
<protein>
    <submittedName>
        <fullName evidence="2">Uncharacterized protein</fullName>
    </submittedName>
</protein>
<comment type="caution">
    <text evidence="2">The sequence shown here is derived from an EMBL/GenBank/DDBJ whole genome shotgun (WGS) entry which is preliminary data.</text>
</comment>
<sequence length="28" mass="3161">MEQSGQQEGNIPPTPVYTDKLETLLRSK</sequence>
<reference evidence="2" key="1">
    <citation type="submission" date="2021-06" db="EMBL/GenBank/DDBJ databases">
        <authorList>
            <person name="Hodson N. C."/>
            <person name="Mongue J. A."/>
            <person name="Jaron S. K."/>
        </authorList>
    </citation>
    <scope>NUCLEOTIDE SEQUENCE</scope>
</reference>